<sequence length="36" mass="3940">MFIYGKGEMGKWGSGGNLPITLNPYCLLDSAINIHQ</sequence>
<dbReference type="Proteomes" id="UP000324917">
    <property type="component" value="Unassembled WGS sequence"/>
</dbReference>
<reference evidence="1 2" key="1">
    <citation type="submission" date="2018-09" db="EMBL/GenBank/DDBJ databases">
        <title>Evolutionary history of phycoerythrin pigmentation in the water bloom-forming cyanobacterium Microcystis aeruginosa.</title>
        <authorList>
            <person name="Tanabe Y."/>
            <person name="Tanabe Y."/>
            <person name="Yamaguchi H."/>
        </authorList>
    </citation>
    <scope>NUCLEOTIDE SEQUENCE [LARGE SCALE GENOMIC DNA]</scope>
    <source>
        <strain evidence="1 2">NIES-2520</strain>
    </source>
</reference>
<organism evidence="1 2">
    <name type="scientific">Microcystis aeruginosa NIES-2520</name>
    <dbReference type="NCBI Taxonomy" id="2303982"/>
    <lineage>
        <taxon>Bacteria</taxon>
        <taxon>Bacillati</taxon>
        <taxon>Cyanobacteriota</taxon>
        <taxon>Cyanophyceae</taxon>
        <taxon>Oscillatoriophycideae</taxon>
        <taxon>Chroococcales</taxon>
        <taxon>Microcystaceae</taxon>
        <taxon>Microcystis</taxon>
    </lineage>
</organism>
<protein>
    <submittedName>
        <fullName evidence="1">Uncharacterized protein</fullName>
    </submittedName>
</protein>
<proteinExistence type="predicted"/>
<dbReference type="AlphaFoldDB" id="A0A5A5RKH0"/>
<name>A0A5A5RKH0_MICAE</name>
<evidence type="ECO:0000313" key="2">
    <source>
        <dbReference type="Proteomes" id="UP000324917"/>
    </source>
</evidence>
<evidence type="ECO:0000313" key="1">
    <source>
        <dbReference type="EMBL" id="GCA73581.1"/>
    </source>
</evidence>
<dbReference type="EMBL" id="BHVP01000004">
    <property type="protein sequence ID" value="GCA73581.1"/>
    <property type="molecule type" value="Genomic_DNA"/>
</dbReference>
<comment type="caution">
    <text evidence="1">The sequence shown here is derived from an EMBL/GenBank/DDBJ whole genome shotgun (WGS) entry which is preliminary data.</text>
</comment>
<gene>
    <name evidence="1" type="ORF">MiTe_00398</name>
</gene>
<accession>A0A5A5RKH0</accession>